<dbReference type="PANTHER" id="PTHR48125:SF10">
    <property type="entry name" value="OS12G0136300 PROTEIN"/>
    <property type="match status" value="1"/>
</dbReference>
<evidence type="ECO:0000256" key="1">
    <source>
        <dbReference type="SAM" id="MobiDB-lite"/>
    </source>
</evidence>
<reference evidence="4" key="1">
    <citation type="submission" date="2025-08" db="UniProtKB">
        <authorList>
            <consortium name="RefSeq"/>
        </authorList>
    </citation>
    <scope>IDENTIFICATION</scope>
</reference>
<dbReference type="Pfam" id="PF05345">
    <property type="entry name" value="He_PIG"/>
    <property type="match status" value="1"/>
</dbReference>
<dbReference type="OrthoDB" id="8540209at2"/>
<accession>A0A8B6XC11</accession>
<organism evidence="3 4">
    <name type="scientific">Derxia gummosa DSM 723</name>
    <dbReference type="NCBI Taxonomy" id="1121388"/>
    <lineage>
        <taxon>Bacteria</taxon>
        <taxon>Pseudomonadati</taxon>
        <taxon>Pseudomonadota</taxon>
        <taxon>Betaproteobacteria</taxon>
        <taxon>Burkholderiales</taxon>
        <taxon>Alcaligenaceae</taxon>
        <taxon>Derxia</taxon>
    </lineage>
</organism>
<name>A0A8B6XC11_9BURK</name>
<proteinExistence type="predicted"/>
<dbReference type="Gene3D" id="2.60.40.10">
    <property type="entry name" value="Immunoglobulins"/>
    <property type="match status" value="1"/>
</dbReference>
<keyword evidence="2" id="KW-1133">Transmembrane helix</keyword>
<keyword evidence="2" id="KW-0472">Membrane</keyword>
<feature type="compositionally biased region" description="Low complexity" evidence="1">
    <location>
        <begin position="63"/>
        <end position="100"/>
    </location>
</feature>
<feature type="transmembrane region" description="Helical" evidence="2">
    <location>
        <begin position="875"/>
        <end position="893"/>
    </location>
</feature>
<dbReference type="PANTHER" id="PTHR48125">
    <property type="entry name" value="LP07818P1"/>
    <property type="match status" value="1"/>
</dbReference>
<keyword evidence="3" id="KW-1185">Reference proteome</keyword>
<sequence>MTTPPPPGRPARPSSPAPTRITTRGLRALSAALAVALAAGVGALALHARAGAQTDKAGAGAARPAADATVGGTPQSVTPLDAHPLPAAPTPAATAATPDPCQQTGSDGRCMNPVAPVLRLVIKAAPLPGGTVGKAYDQALRAGGGSPPYRFALDGGALPAGLALGADGRLAGTPEAAGGFSFVARVTDGGGSDARQTYSLRIASGKPAAPRPAPPAEPTVDVAALDIPLPERHRALVWRLDPKDVDDILAGKPYLAWKASGATSPPPDEPVLPTRIAESIPKGTAEVLKRMAGVEFPSRAQFESALEDFTCDAVRELFVRRAILTVPQARSQIRACFDPTQPPVPIVPPPTRLTPRTAAAELLPDYIRSVAVAYARKSDYSFSAAPAGPADDPPTDHAPWTATPDCACVAEDIQGLTYGMYPFWRQKDPAAPPAVDFGSYRRLGYLGATFDSGGGLVGAGSHWNARSGIDLLPHRYDSRLDYVVHRGQWDDLASLLAFDKGGSVAEFTPLRRESDASLATRARGWLSQRIADASGRDDAHRCQPAEAGWPVGDLKSLPGLPRGHVPLAIDRLTQNLVAQIDLPSTDRARGLATLLPDLGLDGHDRMGDGVTLFFDPPRVSADDPGSADTVRRYNDFMQLLLRQLVGRLQASPREVALNLVIPYDLFVREQTPDSTDIYSMGMLYQLLLMAEQPLVEDLGGGERRICESGSDYRSRTPVTVNFIVLMNEPTRLTTKLLKAAVDRTQAVRGVNRRILVRKLVPMLTLGTYAAPAGMVFAAPADDAADAAADGQAADAKTAPAVPAERGTDDLVQFNDDLAYLADAFAGVAVWELPTAEFNSALQLPAQLRKAFVPAGNAGPGGLCRFVCPNRHELRLAAKVLGLLALLGAVAWWASCTVQRLGRPYVIGLLVCVGLFVVLGMALLGCDPALAAVRENNVLLGVLVAGVLLWALYVNLKAQDD</sequence>
<dbReference type="InterPro" id="IPR013783">
    <property type="entry name" value="Ig-like_fold"/>
</dbReference>
<evidence type="ECO:0000313" key="3">
    <source>
        <dbReference type="Proteomes" id="UP000675920"/>
    </source>
</evidence>
<dbReference type="RefSeq" id="WP_156924356.1">
    <property type="nucleotide sequence ID" value="NZ_AXWS01000008.1"/>
</dbReference>
<feature type="compositionally biased region" description="Pro residues" evidence="1">
    <location>
        <begin position="1"/>
        <end position="16"/>
    </location>
</feature>
<evidence type="ECO:0000313" key="4">
    <source>
        <dbReference type="RefSeq" id="WP_156924356.1"/>
    </source>
</evidence>
<evidence type="ECO:0000256" key="2">
    <source>
        <dbReference type="SAM" id="Phobius"/>
    </source>
</evidence>
<dbReference type="AlphaFoldDB" id="A0A8B6XC11"/>
<protein>
    <submittedName>
        <fullName evidence="4">Ig domain-containing protein</fullName>
    </submittedName>
</protein>
<feature type="region of interest" description="Disordered" evidence="1">
    <location>
        <begin position="63"/>
        <end position="108"/>
    </location>
</feature>
<feature type="transmembrane region" description="Helical" evidence="2">
    <location>
        <begin position="936"/>
        <end position="955"/>
    </location>
</feature>
<keyword evidence="2" id="KW-0812">Transmembrane</keyword>
<feature type="region of interest" description="Disordered" evidence="1">
    <location>
        <begin position="1"/>
        <end position="22"/>
    </location>
</feature>
<dbReference type="Proteomes" id="UP000675920">
    <property type="component" value="Unplaced"/>
</dbReference>
<feature type="transmembrane region" description="Helical" evidence="2">
    <location>
        <begin position="905"/>
        <end position="924"/>
    </location>
</feature>